<reference evidence="2 3" key="1">
    <citation type="submission" date="2023-11" db="EMBL/GenBank/DDBJ databases">
        <title>MicrobeMod: A computational toolkit for identifying prokaryotic methylation and restriction-modification with nanopore sequencing.</title>
        <authorList>
            <person name="Crits-Christoph A."/>
            <person name="Kang S.C."/>
            <person name="Lee H."/>
            <person name="Ostrov N."/>
        </authorList>
    </citation>
    <scope>NUCLEOTIDE SEQUENCE [LARGE SCALE GENOMIC DNA]</scope>
    <source>
        <strain evidence="2 3">ATCC BAA-2732</strain>
    </source>
</reference>
<comment type="caution">
    <text evidence="2">The sequence shown here is derived from an EMBL/GenBank/DDBJ whole genome shotgun (WGS) entry which is preliminary data.</text>
</comment>
<evidence type="ECO:0000313" key="2">
    <source>
        <dbReference type="EMBL" id="MDX6017530.1"/>
    </source>
</evidence>
<evidence type="ECO:0000313" key="3">
    <source>
        <dbReference type="Proteomes" id="UP001272773"/>
    </source>
</evidence>
<name>A0ABU4QH21_9GAMM</name>
<accession>A0ABU4QH21</accession>
<evidence type="ECO:0000256" key="1">
    <source>
        <dbReference type="SAM" id="MobiDB-lite"/>
    </source>
</evidence>
<sequence length="249" mass="25957">MQPIHSSVDPRLSGVDAYGVNNRLTSGSGLSVVDTETVSDNKSKGSTSANIGQDSISISNDGKRAARVQELAKEFFGSGQFSSADLPKLLARLGEEGLLSESQMVKLQGNGLMGVDTKDNVSLKEFIQGQIGLLRQQASQSPLLNALEGADSLMGNMGMMYTPSSSLAANKVAAQLDAVLKGENQTAKSAESGNGSSKLAAKVDSALQEPQLLSRLSGVSALMRTAAAMGSQQQGSGQINSYLALVKRY</sequence>
<dbReference type="RefSeq" id="WP_039032849.1">
    <property type="nucleotide sequence ID" value="NZ_JAVMKW010000002.1"/>
</dbReference>
<proteinExistence type="predicted"/>
<keyword evidence="3" id="KW-1185">Reference proteome</keyword>
<dbReference type="EMBL" id="JAWXXR010000001">
    <property type="protein sequence ID" value="MDX6017530.1"/>
    <property type="molecule type" value="Genomic_DNA"/>
</dbReference>
<dbReference type="Proteomes" id="UP001272773">
    <property type="component" value="Unassembled WGS sequence"/>
</dbReference>
<gene>
    <name evidence="2" type="ORF">SIL79_14490</name>
</gene>
<organism evidence="2 3">
    <name type="scientific">Shewanella indica</name>
    <dbReference type="NCBI Taxonomy" id="768528"/>
    <lineage>
        <taxon>Bacteria</taxon>
        <taxon>Pseudomonadati</taxon>
        <taxon>Pseudomonadota</taxon>
        <taxon>Gammaproteobacteria</taxon>
        <taxon>Alteromonadales</taxon>
        <taxon>Shewanellaceae</taxon>
        <taxon>Shewanella</taxon>
    </lineage>
</organism>
<dbReference type="GeneID" id="88624740"/>
<protein>
    <submittedName>
        <fullName evidence="2">Uncharacterized protein</fullName>
    </submittedName>
</protein>
<feature type="region of interest" description="Disordered" evidence="1">
    <location>
        <begin position="35"/>
        <end position="55"/>
    </location>
</feature>